<proteinExistence type="predicted"/>
<name>A0AC34Q5V2_9BILA</name>
<evidence type="ECO:0000313" key="1">
    <source>
        <dbReference type="Proteomes" id="UP000887576"/>
    </source>
</evidence>
<reference evidence="2" key="1">
    <citation type="submission" date="2022-11" db="UniProtKB">
        <authorList>
            <consortium name="WormBaseParasite"/>
        </authorList>
    </citation>
    <scope>IDENTIFICATION</scope>
</reference>
<dbReference type="Proteomes" id="UP000887576">
    <property type="component" value="Unplaced"/>
</dbReference>
<accession>A0AC34Q5V2</accession>
<dbReference type="WBParaSite" id="JU765_v2.g13234.t1">
    <property type="protein sequence ID" value="JU765_v2.g13234.t1"/>
    <property type="gene ID" value="JU765_v2.g13234"/>
</dbReference>
<evidence type="ECO:0000313" key="2">
    <source>
        <dbReference type="WBParaSite" id="JU765_v2.g13234.t1"/>
    </source>
</evidence>
<protein>
    <submittedName>
        <fullName evidence="2">Lipoyl synthase, mitochondrial</fullName>
    </submittedName>
</protein>
<sequence>MTNVEDDDSTYFDEDDSGNPAENQNCDEDDELDAFMAGIEKEAAKAKEVSEEKAKKLEDNQSSVPEPSNRIDLQAEDEGDEFVINYDPDKMGYGDEEDDIDDYSLATSTRDEEGNVIYEGQRRRPPPTELVEGTEQRTLEQNKTESSAPVVAKTPPKPSKPILPSTVKDLKKYANWGFIPGNVAKPVNVPEPMIGRQSVLYRNTFSCRFFSSRPILPDGPSLSDFINNEVDLKKKTKNGRLRLPEWLKRDALDSNQNQLKMKKQLRGLKLATVCEEARCPNIGECWGGADDAPSTATIMLMGDTCTRGCRFCSVKTARNPGKLDPLEPQNTAEAVASWGVDYIVMTSVDRDDIADGGAGHIAETVRRLKQECPRVLVECLVPDFSGSKTSVETVALSGLEVYAHNLETVRRLTPWVRDPRAKYDQSLSTLEHAKKTNPDLITKSSIMLGLGETDEEVEQALIDLKNAGVEALTLGQYMQPTKRHLLVKEWVTPEKFNYWKQRGDDLGFLYTASGPLVRSSYRAGEFYLKNVIKGRKKVAEAENM</sequence>
<organism evidence="1 2">
    <name type="scientific">Panagrolaimus sp. JU765</name>
    <dbReference type="NCBI Taxonomy" id="591449"/>
    <lineage>
        <taxon>Eukaryota</taxon>
        <taxon>Metazoa</taxon>
        <taxon>Ecdysozoa</taxon>
        <taxon>Nematoda</taxon>
        <taxon>Chromadorea</taxon>
        <taxon>Rhabditida</taxon>
        <taxon>Tylenchina</taxon>
        <taxon>Panagrolaimomorpha</taxon>
        <taxon>Panagrolaimoidea</taxon>
        <taxon>Panagrolaimidae</taxon>
        <taxon>Panagrolaimus</taxon>
    </lineage>
</organism>